<gene>
    <name evidence="2" type="ORF">M9Y10_033398</name>
</gene>
<protein>
    <recommendedName>
        <fullName evidence="1">F5/8 type C domain-containing protein</fullName>
    </recommendedName>
</protein>
<evidence type="ECO:0000313" key="2">
    <source>
        <dbReference type="EMBL" id="KAK8888664.1"/>
    </source>
</evidence>
<reference evidence="2 3" key="1">
    <citation type="submission" date="2024-04" db="EMBL/GenBank/DDBJ databases">
        <title>Tritrichomonas musculus Genome.</title>
        <authorList>
            <person name="Alves-Ferreira E."/>
            <person name="Grigg M."/>
            <person name="Lorenzi H."/>
            <person name="Galac M."/>
        </authorList>
    </citation>
    <scope>NUCLEOTIDE SEQUENCE [LARGE SCALE GENOMIC DNA]</scope>
    <source>
        <strain evidence="2 3">EAF2021</strain>
    </source>
</reference>
<accession>A0ABR2KC63</accession>
<dbReference type="Proteomes" id="UP001470230">
    <property type="component" value="Unassembled WGS sequence"/>
</dbReference>
<comment type="caution">
    <text evidence="2">The sequence shown here is derived from an EMBL/GenBank/DDBJ whole genome shotgun (WGS) entry which is preliminary data.</text>
</comment>
<dbReference type="InterPro" id="IPR008979">
    <property type="entry name" value="Galactose-bd-like_sf"/>
</dbReference>
<dbReference type="SUPFAM" id="SSF49785">
    <property type="entry name" value="Galactose-binding domain-like"/>
    <property type="match status" value="1"/>
</dbReference>
<dbReference type="Pfam" id="PF00754">
    <property type="entry name" value="F5_F8_type_C"/>
    <property type="match status" value="1"/>
</dbReference>
<dbReference type="InterPro" id="IPR000421">
    <property type="entry name" value="FA58C"/>
</dbReference>
<dbReference type="Gene3D" id="2.60.120.260">
    <property type="entry name" value="Galactose-binding domain-like"/>
    <property type="match status" value="1"/>
</dbReference>
<dbReference type="EMBL" id="JAPFFF010000005">
    <property type="protein sequence ID" value="KAK8888664.1"/>
    <property type="molecule type" value="Genomic_DNA"/>
</dbReference>
<name>A0ABR2KC63_9EUKA</name>
<evidence type="ECO:0000313" key="3">
    <source>
        <dbReference type="Proteomes" id="UP001470230"/>
    </source>
</evidence>
<evidence type="ECO:0000259" key="1">
    <source>
        <dbReference type="Pfam" id="PF00754"/>
    </source>
</evidence>
<proteinExistence type="predicted"/>
<organism evidence="2 3">
    <name type="scientific">Tritrichomonas musculus</name>
    <dbReference type="NCBI Taxonomy" id="1915356"/>
    <lineage>
        <taxon>Eukaryota</taxon>
        <taxon>Metamonada</taxon>
        <taxon>Parabasalia</taxon>
        <taxon>Tritrichomonadida</taxon>
        <taxon>Tritrichomonadidae</taxon>
        <taxon>Tritrichomonas</taxon>
    </lineage>
</organism>
<keyword evidence="3" id="KW-1185">Reference proteome</keyword>
<sequence length="463" mass="54692">MNGNKIDFSIGLENVKSIPFQNYENNFTFFVNGKQYKTNRFIADLLSPKIRNYHFSDQSIDKFDIDISNFNRNKKSSNEKDYFDEFLGLSSFSNVKLDPNRLKYFLHYFHILGNSDEYYRLKSNLLKDITKENAIEQLISFANLNSNDNESIDPNDQSIQEIIQFIAQNFWSISKEKLKLLNIDILEVILSQESLKVQSENSLLHFILELYKKDPSYSPLFEYIIFPNVTEDYFERFINEFEFEDLNPKIWHSICYRLIPSKFKKIILNEDDKINRYINLVKQFNYEKGKELDGIFKYLTKKTGSNIHDNGTIKIDSNSIFNDDPECCPKHLVDYNSESFYQSKDQNGSFIVFDFKEKSIQLDGYTIQNGVSNGHYYLKNWVIEASNDNDYWTTIDTHENDGSLDRASAVVTFDVQKKKSGFYRYIKLRQTGQSWSQRGKHFSFWFLSIEFFGKLKFPVVEKK</sequence>
<feature type="domain" description="F5/8 type C" evidence="1">
    <location>
        <begin position="329"/>
        <end position="436"/>
    </location>
</feature>